<gene>
    <name evidence="1" type="ORF">FMOSSE_LOCUS16393</name>
</gene>
<organism evidence="1 2">
    <name type="scientific">Funneliformis mosseae</name>
    <name type="common">Endomycorrhizal fungus</name>
    <name type="synonym">Glomus mosseae</name>
    <dbReference type="NCBI Taxonomy" id="27381"/>
    <lineage>
        <taxon>Eukaryota</taxon>
        <taxon>Fungi</taxon>
        <taxon>Fungi incertae sedis</taxon>
        <taxon>Mucoromycota</taxon>
        <taxon>Glomeromycotina</taxon>
        <taxon>Glomeromycetes</taxon>
        <taxon>Glomerales</taxon>
        <taxon>Glomeraceae</taxon>
        <taxon>Funneliformis</taxon>
    </lineage>
</organism>
<keyword evidence="2" id="KW-1185">Reference proteome</keyword>
<feature type="non-terminal residue" evidence="1">
    <location>
        <position position="1"/>
    </location>
</feature>
<evidence type="ECO:0000313" key="2">
    <source>
        <dbReference type="Proteomes" id="UP000789375"/>
    </source>
</evidence>
<accession>A0A9N9IRM7</accession>
<protein>
    <submittedName>
        <fullName evidence="1">16924_t:CDS:1</fullName>
    </submittedName>
</protein>
<evidence type="ECO:0000313" key="1">
    <source>
        <dbReference type="EMBL" id="CAG8745867.1"/>
    </source>
</evidence>
<dbReference type="Proteomes" id="UP000789375">
    <property type="component" value="Unassembled WGS sequence"/>
</dbReference>
<feature type="non-terminal residue" evidence="1">
    <location>
        <position position="53"/>
    </location>
</feature>
<name>A0A9N9IRM7_FUNMO</name>
<dbReference type="EMBL" id="CAJVPP010022825">
    <property type="protein sequence ID" value="CAG8745867.1"/>
    <property type="molecule type" value="Genomic_DNA"/>
</dbReference>
<reference evidence="1" key="1">
    <citation type="submission" date="2021-06" db="EMBL/GenBank/DDBJ databases">
        <authorList>
            <person name="Kallberg Y."/>
            <person name="Tangrot J."/>
            <person name="Rosling A."/>
        </authorList>
    </citation>
    <scope>NUCLEOTIDE SEQUENCE</scope>
    <source>
        <strain evidence="1">87-6 pot B 2015</strain>
    </source>
</reference>
<dbReference type="AlphaFoldDB" id="A0A9N9IRM7"/>
<comment type="caution">
    <text evidence="1">The sequence shown here is derived from an EMBL/GenBank/DDBJ whole genome shotgun (WGS) entry which is preliminary data.</text>
</comment>
<sequence length="53" mass="6163">AGYMMGTDKFQLVYVEEVKPKVKENKELADTKKVARNLKTMFTSIVRKTINNR</sequence>
<proteinExistence type="predicted"/>